<evidence type="ECO:0000259" key="10">
    <source>
        <dbReference type="PROSITE" id="PS50929"/>
    </source>
</evidence>
<dbReference type="GO" id="GO:0140359">
    <property type="term" value="F:ABC-type transporter activity"/>
    <property type="evidence" value="ECO:0007669"/>
    <property type="project" value="InterPro"/>
</dbReference>
<dbReference type="FunFam" id="3.40.50.300:FF:000287">
    <property type="entry name" value="Multidrug ABC transporter ATP-binding protein"/>
    <property type="match status" value="1"/>
</dbReference>
<dbReference type="PROSITE" id="PS50929">
    <property type="entry name" value="ABC_TM1F"/>
    <property type="match status" value="1"/>
</dbReference>
<dbReference type="Pfam" id="PF00005">
    <property type="entry name" value="ABC_tran"/>
    <property type="match status" value="1"/>
</dbReference>
<name>A0A6M0SWR0_CLOBO</name>
<dbReference type="CDD" id="cd07346">
    <property type="entry name" value="ABC_6TM_exporters"/>
    <property type="match status" value="1"/>
</dbReference>
<evidence type="ECO:0000256" key="5">
    <source>
        <dbReference type="ARBA" id="ARBA00022840"/>
    </source>
</evidence>
<dbReference type="Gene3D" id="3.40.50.300">
    <property type="entry name" value="P-loop containing nucleotide triphosphate hydrolases"/>
    <property type="match status" value="1"/>
</dbReference>
<feature type="domain" description="ABC transmembrane type-1" evidence="10">
    <location>
        <begin position="22"/>
        <end position="308"/>
    </location>
</feature>
<dbReference type="PROSITE" id="PS50893">
    <property type="entry name" value="ABC_TRANSPORTER_2"/>
    <property type="match status" value="1"/>
</dbReference>
<dbReference type="InterPro" id="IPR027417">
    <property type="entry name" value="P-loop_NTPase"/>
</dbReference>
<evidence type="ECO:0000259" key="9">
    <source>
        <dbReference type="PROSITE" id="PS50893"/>
    </source>
</evidence>
<keyword evidence="7 8" id="KW-0472">Membrane</keyword>
<dbReference type="GO" id="GO:0005886">
    <property type="term" value="C:plasma membrane"/>
    <property type="evidence" value="ECO:0007669"/>
    <property type="project" value="UniProtKB-SubCell"/>
</dbReference>
<evidence type="ECO:0000256" key="6">
    <source>
        <dbReference type="ARBA" id="ARBA00022989"/>
    </source>
</evidence>
<keyword evidence="4" id="KW-0547">Nucleotide-binding</keyword>
<sequence length="581" mass="65679">MFNYLKDKYDLTKEGLQSLKKGVFYSVLANLSLMIPIGLMTLVLNKMLDKILKNNVDFKLSPVKYTVLGIGVLFIIFIFSYCKYTATYIGTYEESAKRRISIAEKMRELPLSFFGKRDLSDLTNTIMGDCASFEHAFSHSIPQFYGALISTLIIAIILFIKNWKMAIALFWVAPLSFLIILMSRRMQNKLGTKYVLKRRALSDSIQECLELIEDIKAYNQEENYGDLIDKKLDEAEKAQKSSELLTASLITTGQMFLRLGLATVIVVGNTMVLNNETDLFTYILFLIAASMIYDPLSGAMNNLAEIFNVDILVERLKKIYSTQIQRGEKDLSFNNFNIRFENVSFSYGREDKIIDNLSFTAKQGEKTALVGPSGSGKSTVLKLAARFWDIQKGKIYVGNKDISTIDAEDLLKYYSVVFQDVLLFDNTIMENIRLGRKDATDEEVIKAAKLANCDSFIDRLKEGYQTRIGEDGGLISGGERQRISIARAILKDAPIILLDEVTASLDVENETLIEEAISRVVKNKTVIIIAHRMRTIEGCNKIIVMDKGKVIEEGTHDKLIGNESLYNKLVTLQKQSEDWVL</sequence>
<accession>A0A6M0SWR0</accession>
<evidence type="ECO:0000256" key="7">
    <source>
        <dbReference type="ARBA" id="ARBA00023136"/>
    </source>
</evidence>
<dbReference type="Proteomes" id="UP000473089">
    <property type="component" value="Unassembled WGS sequence"/>
</dbReference>
<dbReference type="PANTHER" id="PTHR24221">
    <property type="entry name" value="ATP-BINDING CASSETTE SUB-FAMILY B"/>
    <property type="match status" value="1"/>
</dbReference>
<feature type="domain" description="ABC transporter" evidence="9">
    <location>
        <begin position="338"/>
        <end position="572"/>
    </location>
</feature>
<reference evidence="11 12" key="1">
    <citation type="submission" date="2019-02" db="EMBL/GenBank/DDBJ databases">
        <title>Genome sequencing of Clostridium botulinum clinical isolates.</title>
        <authorList>
            <person name="Brunt J."/>
            <person name="Van Vliet A.H.M."/>
            <person name="Stringer S.C."/>
            <person name="Grant K.A."/>
            <person name="Carter A.C."/>
            <person name="Peck M.W."/>
        </authorList>
    </citation>
    <scope>NUCLEOTIDE SEQUENCE [LARGE SCALE GENOMIC DNA]</scope>
    <source>
        <strain evidence="11 12">R1125/03</strain>
    </source>
</reference>
<dbReference type="InterPro" id="IPR039421">
    <property type="entry name" value="Type_1_exporter"/>
</dbReference>
<comment type="caution">
    <text evidence="11">The sequence shown here is derived from an EMBL/GenBank/DDBJ whole genome shotgun (WGS) entry which is preliminary data.</text>
</comment>
<evidence type="ECO:0000256" key="4">
    <source>
        <dbReference type="ARBA" id="ARBA00022741"/>
    </source>
</evidence>
<dbReference type="PANTHER" id="PTHR24221:SF397">
    <property type="entry name" value="ABC TRANSPORTER, ATP-BINDING TRANSMEMBRANE PROTEIN"/>
    <property type="match status" value="1"/>
</dbReference>
<evidence type="ECO:0000313" key="11">
    <source>
        <dbReference type="EMBL" id="NFA59714.1"/>
    </source>
</evidence>
<keyword evidence="3 8" id="KW-0812">Transmembrane</keyword>
<dbReference type="GO" id="GO:0016887">
    <property type="term" value="F:ATP hydrolysis activity"/>
    <property type="evidence" value="ECO:0007669"/>
    <property type="project" value="InterPro"/>
</dbReference>
<evidence type="ECO:0000256" key="1">
    <source>
        <dbReference type="ARBA" id="ARBA00004651"/>
    </source>
</evidence>
<keyword evidence="6 8" id="KW-1133">Transmembrane helix</keyword>
<dbReference type="InterPro" id="IPR011527">
    <property type="entry name" value="ABC1_TM_dom"/>
</dbReference>
<dbReference type="SUPFAM" id="SSF90123">
    <property type="entry name" value="ABC transporter transmembrane region"/>
    <property type="match status" value="1"/>
</dbReference>
<dbReference type="InterPro" id="IPR017871">
    <property type="entry name" value="ABC_transporter-like_CS"/>
</dbReference>
<feature type="transmembrane region" description="Helical" evidence="8">
    <location>
        <begin position="63"/>
        <end position="82"/>
    </location>
</feature>
<dbReference type="GO" id="GO:0005524">
    <property type="term" value="F:ATP binding"/>
    <property type="evidence" value="ECO:0007669"/>
    <property type="project" value="UniProtKB-KW"/>
</dbReference>
<feature type="transmembrane region" description="Helical" evidence="8">
    <location>
        <begin position="144"/>
        <end position="160"/>
    </location>
</feature>
<dbReference type="InterPro" id="IPR003439">
    <property type="entry name" value="ABC_transporter-like_ATP-bd"/>
</dbReference>
<gene>
    <name evidence="11" type="ORF">EXM42_04665</name>
</gene>
<evidence type="ECO:0000256" key="8">
    <source>
        <dbReference type="SAM" id="Phobius"/>
    </source>
</evidence>
<evidence type="ECO:0000313" key="12">
    <source>
        <dbReference type="Proteomes" id="UP000473089"/>
    </source>
</evidence>
<dbReference type="InterPro" id="IPR036640">
    <property type="entry name" value="ABC1_TM_sf"/>
</dbReference>
<dbReference type="SUPFAM" id="SSF52540">
    <property type="entry name" value="P-loop containing nucleoside triphosphate hydrolases"/>
    <property type="match status" value="1"/>
</dbReference>
<evidence type="ECO:0000256" key="2">
    <source>
        <dbReference type="ARBA" id="ARBA00022448"/>
    </source>
</evidence>
<feature type="transmembrane region" description="Helical" evidence="8">
    <location>
        <begin position="166"/>
        <end position="183"/>
    </location>
</feature>
<dbReference type="Pfam" id="PF00664">
    <property type="entry name" value="ABC_membrane"/>
    <property type="match status" value="1"/>
</dbReference>
<keyword evidence="2" id="KW-0813">Transport</keyword>
<dbReference type="SMART" id="SM00382">
    <property type="entry name" value="AAA"/>
    <property type="match status" value="1"/>
</dbReference>
<dbReference type="InterPro" id="IPR003593">
    <property type="entry name" value="AAA+_ATPase"/>
</dbReference>
<dbReference type="AlphaFoldDB" id="A0A6M0SWR0"/>
<proteinExistence type="predicted"/>
<dbReference type="PROSITE" id="PS00211">
    <property type="entry name" value="ABC_TRANSPORTER_1"/>
    <property type="match status" value="1"/>
</dbReference>
<dbReference type="EMBL" id="SGJP01000007">
    <property type="protein sequence ID" value="NFA59714.1"/>
    <property type="molecule type" value="Genomic_DNA"/>
</dbReference>
<dbReference type="Gene3D" id="1.20.1560.10">
    <property type="entry name" value="ABC transporter type 1, transmembrane domain"/>
    <property type="match status" value="1"/>
</dbReference>
<keyword evidence="5 11" id="KW-0067">ATP-binding</keyword>
<dbReference type="GO" id="GO:0034040">
    <property type="term" value="F:ATPase-coupled lipid transmembrane transporter activity"/>
    <property type="evidence" value="ECO:0007669"/>
    <property type="project" value="TreeGrafter"/>
</dbReference>
<comment type="subcellular location">
    <subcellularLocation>
        <location evidence="1">Cell membrane</location>
        <topology evidence="1">Multi-pass membrane protein</topology>
    </subcellularLocation>
</comment>
<organism evidence="11 12">
    <name type="scientific">Clostridium botulinum</name>
    <dbReference type="NCBI Taxonomy" id="1491"/>
    <lineage>
        <taxon>Bacteria</taxon>
        <taxon>Bacillati</taxon>
        <taxon>Bacillota</taxon>
        <taxon>Clostridia</taxon>
        <taxon>Eubacteriales</taxon>
        <taxon>Clostridiaceae</taxon>
        <taxon>Clostridium</taxon>
    </lineage>
</organism>
<evidence type="ECO:0000256" key="3">
    <source>
        <dbReference type="ARBA" id="ARBA00022692"/>
    </source>
</evidence>
<feature type="transmembrane region" description="Helical" evidence="8">
    <location>
        <begin position="23"/>
        <end position="43"/>
    </location>
</feature>
<protein>
    <submittedName>
        <fullName evidence="11">ABC transporter ATP-binding protein</fullName>
    </submittedName>
</protein>